<feature type="transmembrane region" description="Helical" evidence="6">
    <location>
        <begin position="43"/>
        <end position="65"/>
    </location>
</feature>
<proteinExistence type="inferred from homology"/>
<evidence type="ECO:0000256" key="5">
    <source>
        <dbReference type="ARBA" id="ARBA00023136"/>
    </source>
</evidence>
<dbReference type="InterPro" id="IPR004151">
    <property type="entry name" value="7TM_GPCR_serpentine_rcpt_Sre"/>
</dbReference>
<evidence type="ECO:0000256" key="4">
    <source>
        <dbReference type="ARBA" id="ARBA00022989"/>
    </source>
</evidence>
<name>A0AA36GDQ8_9BILA</name>
<comment type="caution">
    <text evidence="7">The sequence shown here is derived from an EMBL/GenBank/DDBJ whole genome shotgun (WGS) entry which is preliminary data.</text>
</comment>
<evidence type="ECO:0000256" key="6">
    <source>
        <dbReference type="SAM" id="Phobius"/>
    </source>
</evidence>
<evidence type="ECO:0000256" key="1">
    <source>
        <dbReference type="ARBA" id="ARBA00004141"/>
    </source>
</evidence>
<feature type="non-terminal residue" evidence="7">
    <location>
        <position position="1"/>
    </location>
</feature>
<evidence type="ECO:0000256" key="2">
    <source>
        <dbReference type="ARBA" id="ARBA00006803"/>
    </source>
</evidence>
<comment type="subcellular location">
    <subcellularLocation>
        <location evidence="1">Membrane</location>
        <topology evidence="1">Multi-pass membrane protein</topology>
    </subcellularLocation>
</comment>
<evidence type="ECO:0000313" key="8">
    <source>
        <dbReference type="Proteomes" id="UP001177023"/>
    </source>
</evidence>
<dbReference type="Proteomes" id="UP001177023">
    <property type="component" value="Unassembled WGS sequence"/>
</dbReference>
<accession>A0AA36GDQ8</accession>
<dbReference type="GO" id="GO:0007606">
    <property type="term" value="P:sensory perception of chemical stimulus"/>
    <property type="evidence" value="ECO:0007669"/>
    <property type="project" value="InterPro"/>
</dbReference>
<protein>
    <submittedName>
        <fullName evidence="7">Uncharacterized protein</fullName>
    </submittedName>
</protein>
<gene>
    <name evidence="7" type="ORF">MSPICULIGERA_LOCUS19772</name>
</gene>
<keyword evidence="5 6" id="KW-0472">Membrane</keyword>
<evidence type="ECO:0000313" key="7">
    <source>
        <dbReference type="EMBL" id="CAJ0581615.1"/>
    </source>
</evidence>
<sequence>MYWNMAMDTLISQTFLIILCYSIERIIAMRNTHDYEEMSARPILAIGLYMGSLIYSFMLIVLYNLGIPAQLAYGAQYVLFTIAAVFFVFLHIRCKKEYLRVAAFREATVAQRFDTVRNLKASELLVKVAPFKCLTNFFVLSTYYWIWEGRSLDHLPLYSTFYFYVSHLQLLSQMALTIYGHSMLRESFWALIGHKGAEKPEQVRDVLGRRMIFAGDEQAQ</sequence>
<evidence type="ECO:0000256" key="3">
    <source>
        <dbReference type="ARBA" id="ARBA00022692"/>
    </source>
</evidence>
<keyword evidence="4 6" id="KW-1133">Transmembrane helix</keyword>
<reference evidence="7" key="1">
    <citation type="submission" date="2023-06" db="EMBL/GenBank/DDBJ databases">
        <authorList>
            <person name="Delattre M."/>
        </authorList>
    </citation>
    <scope>NUCLEOTIDE SEQUENCE</scope>
    <source>
        <strain evidence="7">AF72</strain>
    </source>
</reference>
<comment type="similarity">
    <text evidence="2">Belongs to the nematode receptor-like protein sre family.</text>
</comment>
<keyword evidence="3 6" id="KW-0812">Transmembrane</keyword>
<feature type="transmembrane region" description="Helical" evidence="6">
    <location>
        <begin position="161"/>
        <end position="179"/>
    </location>
</feature>
<feature type="transmembrane region" description="Helical" evidence="6">
    <location>
        <begin position="71"/>
        <end position="90"/>
    </location>
</feature>
<dbReference type="AlphaFoldDB" id="A0AA36GDQ8"/>
<dbReference type="GO" id="GO:0016020">
    <property type="term" value="C:membrane"/>
    <property type="evidence" value="ECO:0007669"/>
    <property type="project" value="UniProtKB-SubCell"/>
</dbReference>
<dbReference type="EMBL" id="CATQJA010002663">
    <property type="protein sequence ID" value="CAJ0581615.1"/>
    <property type="molecule type" value="Genomic_DNA"/>
</dbReference>
<feature type="transmembrane region" description="Helical" evidence="6">
    <location>
        <begin position="124"/>
        <end position="146"/>
    </location>
</feature>
<feature type="transmembrane region" description="Helical" evidence="6">
    <location>
        <begin position="6"/>
        <end position="23"/>
    </location>
</feature>
<keyword evidence="8" id="KW-1185">Reference proteome</keyword>
<dbReference type="Pfam" id="PF03125">
    <property type="entry name" value="Sre"/>
    <property type="match status" value="1"/>
</dbReference>
<organism evidence="7 8">
    <name type="scientific">Mesorhabditis spiculigera</name>
    <dbReference type="NCBI Taxonomy" id="96644"/>
    <lineage>
        <taxon>Eukaryota</taxon>
        <taxon>Metazoa</taxon>
        <taxon>Ecdysozoa</taxon>
        <taxon>Nematoda</taxon>
        <taxon>Chromadorea</taxon>
        <taxon>Rhabditida</taxon>
        <taxon>Rhabditina</taxon>
        <taxon>Rhabditomorpha</taxon>
        <taxon>Rhabditoidea</taxon>
        <taxon>Rhabditidae</taxon>
        <taxon>Mesorhabditinae</taxon>
        <taxon>Mesorhabditis</taxon>
    </lineage>
</organism>